<evidence type="ECO:0000313" key="1">
    <source>
        <dbReference type="EMBL" id="KUG14855.1"/>
    </source>
</evidence>
<protein>
    <submittedName>
        <fullName evidence="1">Uncharacterized protein</fullName>
    </submittedName>
</protein>
<name>A0A0W8F1T3_9ZZZZ</name>
<sequence length="40" mass="4512">MFDGPHDHEDLFEKYHQQMGRTIEIFGGDIATVCGCADRA</sequence>
<proteinExistence type="predicted"/>
<dbReference type="AlphaFoldDB" id="A0A0W8F1T3"/>
<reference evidence="1" key="1">
    <citation type="journal article" date="2015" name="Proc. Natl. Acad. Sci. U.S.A.">
        <title>Networks of energetic and metabolic interactions define dynamics in microbial communities.</title>
        <authorList>
            <person name="Embree M."/>
            <person name="Liu J.K."/>
            <person name="Al-Bassam M.M."/>
            <person name="Zengler K."/>
        </authorList>
    </citation>
    <scope>NUCLEOTIDE SEQUENCE</scope>
</reference>
<organism evidence="1">
    <name type="scientific">hydrocarbon metagenome</name>
    <dbReference type="NCBI Taxonomy" id="938273"/>
    <lineage>
        <taxon>unclassified sequences</taxon>
        <taxon>metagenomes</taxon>
        <taxon>ecological metagenomes</taxon>
    </lineage>
</organism>
<dbReference type="EMBL" id="LNQE01001613">
    <property type="protein sequence ID" value="KUG14855.1"/>
    <property type="molecule type" value="Genomic_DNA"/>
</dbReference>
<accession>A0A0W8F1T3</accession>
<gene>
    <name evidence="1" type="ORF">ASZ90_015510</name>
</gene>
<comment type="caution">
    <text evidence="1">The sequence shown here is derived from an EMBL/GenBank/DDBJ whole genome shotgun (WGS) entry which is preliminary data.</text>
</comment>